<name>A0AAE1L7I6_9NEOP</name>
<accession>A0AAE1L7I6</accession>
<dbReference type="EMBL" id="JAHWGI010000106">
    <property type="protein sequence ID" value="KAK3909576.1"/>
    <property type="molecule type" value="Genomic_DNA"/>
</dbReference>
<protein>
    <submittedName>
        <fullName evidence="3">Uncharacterized protein</fullName>
    </submittedName>
</protein>
<reference evidence="3" key="2">
    <citation type="journal article" date="2023" name="BMC Genomics">
        <title>Pest status, molecular evolution, and epigenetic factors derived from the genome assembly of Frankliniella fusca, a thysanopteran phytovirus vector.</title>
        <authorList>
            <person name="Catto M.A."/>
            <person name="Labadie P.E."/>
            <person name="Jacobson A.L."/>
            <person name="Kennedy G.G."/>
            <person name="Srinivasan R."/>
            <person name="Hunt B.G."/>
        </authorList>
    </citation>
    <scope>NUCLEOTIDE SEQUENCE</scope>
    <source>
        <strain evidence="3">PL_HMW_Pooled</strain>
    </source>
</reference>
<feature type="transmembrane region" description="Helical" evidence="1">
    <location>
        <begin position="44"/>
        <end position="62"/>
    </location>
</feature>
<evidence type="ECO:0000256" key="1">
    <source>
        <dbReference type="SAM" id="Phobius"/>
    </source>
</evidence>
<evidence type="ECO:0000256" key="2">
    <source>
        <dbReference type="SAM" id="SignalP"/>
    </source>
</evidence>
<feature type="chain" id="PRO_5042060757" evidence="2">
    <location>
        <begin position="23"/>
        <end position="95"/>
    </location>
</feature>
<gene>
    <name evidence="3" type="ORF">KUF71_019679</name>
</gene>
<reference evidence="3" key="1">
    <citation type="submission" date="2021-07" db="EMBL/GenBank/DDBJ databases">
        <authorList>
            <person name="Catto M.A."/>
            <person name="Jacobson A."/>
            <person name="Kennedy G."/>
            <person name="Labadie P."/>
            <person name="Hunt B.G."/>
            <person name="Srinivasan R."/>
        </authorList>
    </citation>
    <scope>NUCLEOTIDE SEQUENCE</scope>
    <source>
        <strain evidence="3">PL_HMW_Pooled</strain>
        <tissue evidence="3">Head</tissue>
    </source>
</reference>
<keyword evidence="1" id="KW-0812">Transmembrane</keyword>
<dbReference type="AlphaFoldDB" id="A0AAE1L7I6"/>
<evidence type="ECO:0000313" key="4">
    <source>
        <dbReference type="Proteomes" id="UP001219518"/>
    </source>
</evidence>
<comment type="caution">
    <text evidence="3">The sequence shown here is derived from an EMBL/GenBank/DDBJ whole genome shotgun (WGS) entry which is preliminary data.</text>
</comment>
<feature type="non-terminal residue" evidence="3">
    <location>
        <position position="95"/>
    </location>
</feature>
<organism evidence="3 4">
    <name type="scientific">Frankliniella fusca</name>
    <dbReference type="NCBI Taxonomy" id="407009"/>
    <lineage>
        <taxon>Eukaryota</taxon>
        <taxon>Metazoa</taxon>
        <taxon>Ecdysozoa</taxon>
        <taxon>Arthropoda</taxon>
        <taxon>Hexapoda</taxon>
        <taxon>Insecta</taxon>
        <taxon>Pterygota</taxon>
        <taxon>Neoptera</taxon>
        <taxon>Paraneoptera</taxon>
        <taxon>Thysanoptera</taxon>
        <taxon>Terebrantia</taxon>
        <taxon>Thripoidea</taxon>
        <taxon>Thripidae</taxon>
        <taxon>Frankliniella</taxon>
    </lineage>
</organism>
<proteinExistence type="predicted"/>
<keyword evidence="4" id="KW-1185">Reference proteome</keyword>
<dbReference type="Proteomes" id="UP001219518">
    <property type="component" value="Unassembled WGS sequence"/>
</dbReference>
<evidence type="ECO:0000313" key="3">
    <source>
        <dbReference type="EMBL" id="KAK3909576.1"/>
    </source>
</evidence>
<keyword evidence="1" id="KW-0472">Membrane</keyword>
<sequence>MQSRPWMLAPWRCLSVVGGVLAVHQVRGWPGPCTPRSTGSTYAGLLAALLFELMISVMGLICTTGTSRVRLLSVVLSLCRALWLIGAARRRRVRA</sequence>
<keyword evidence="1" id="KW-1133">Transmembrane helix</keyword>
<feature type="signal peptide" evidence="2">
    <location>
        <begin position="1"/>
        <end position="22"/>
    </location>
</feature>
<keyword evidence="2" id="KW-0732">Signal</keyword>